<feature type="domain" description="Multidrug resistance protein MdtA-like barrel-sandwich hybrid" evidence="6">
    <location>
        <begin position="304"/>
        <end position="397"/>
    </location>
</feature>
<dbReference type="AlphaFoldDB" id="A0A1M5YT55"/>
<feature type="coiled-coil region" evidence="3">
    <location>
        <begin position="141"/>
        <end position="175"/>
    </location>
</feature>
<dbReference type="Gene3D" id="2.40.420.20">
    <property type="match status" value="1"/>
</dbReference>
<keyword evidence="8" id="KW-1185">Reference proteome</keyword>
<dbReference type="Gene3D" id="2.40.30.170">
    <property type="match status" value="1"/>
</dbReference>
<feature type="transmembrane region" description="Helical" evidence="5">
    <location>
        <begin position="54"/>
        <end position="75"/>
    </location>
</feature>
<feature type="compositionally biased region" description="Low complexity" evidence="4">
    <location>
        <begin position="466"/>
        <end position="498"/>
    </location>
</feature>
<evidence type="ECO:0000259" key="6">
    <source>
        <dbReference type="Pfam" id="PF25917"/>
    </source>
</evidence>
<feature type="compositionally biased region" description="Low complexity" evidence="4">
    <location>
        <begin position="429"/>
        <end position="453"/>
    </location>
</feature>
<dbReference type="InterPro" id="IPR058625">
    <property type="entry name" value="MdtA-like_BSH"/>
</dbReference>
<evidence type="ECO:0000256" key="4">
    <source>
        <dbReference type="SAM" id="MobiDB-lite"/>
    </source>
</evidence>
<comment type="subcellular location">
    <subcellularLocation>
        <location evidence="1">Cell envelope</location>
    </subcellularLocation>
</comment>
<sequence length="671" mass="68603">MRNKPLEDTAGTAAENAGQAARKDEKRKTFFPGKNRSPGSKPFNKPKKLSAKKLLLIILILAVLGGGGFGIYRLFFYTEPVDIATGTTKRDSITTVITGTATVEPTSFQDLTIPVAGVVKDVYVKQGDKVSVGDQLFDIDTTSLTEDIATAESNIANYETQLATYQKNLSNLTVTAPFSGKLTAPTDALAGDTVNSGAKLATLVDDSRMKLALYFSNAYLDAIKKGMSAEVSVPQYMSTLTGTVTAIDNVSYVTSEGTVCFKATITVDNPGSLVKGLEATATVTADGQTISPADAGTLDYNQASDITAKVSGTLSKLNVQDSLKVSSGEVLAVITNDDYTNQINTLQKQITSANLKLTELQDQLAECAPTATVDGTVISVRIEAGDEVTAGTTAMAIYNTDQMKIVADISETDNDYITEGMTVTITKGTSTSSSSSSSAARMPSGTGARASSGAAAASPGAAAASPGAAAASPGAASASPSGAAGDTASPSPSGSSSTFTGKVTKKSLEATASNGVAYFETTIAIDSAGLLSPGIYVTYTITAAQASDVVLAPIAAIQRTTAGTCLFIKSDTKPDNAVELGDGVVPDGYYAVVVETGLTSNDYVEIKSGADEGMTVFERYIKQNTTSGSDKTSETSNNAAMPSGGQFPGGYSGGSFPGGGSGGFSGGPRGN</sequence>
<organism evidence="7 8">
    <name type="scientific">Sporobacter termitidis DSM 10068</name>
    <dbReference type="NCBI Taxonomy" id="1123282"/>
    <lineage>
        <taxon>Bacteria</taxon>
        <taxon>Bacillati</taxon>
        <taxon>Bacillota</taxon>
        <taxon>Clostridia</taxon>
        <taxon>Eubacteriales</taxon>
        <taxon>Oscillospiraceae</taxon>
        <taxon>Sporobacter</taxon>
    </lineage>
</organism>
<dbReference type="Proteomes" id="UP000183995">
    <property type="component" value="Unassembled WGS sequence"/>
</dbReference>
<feature type="compositionally biased region" description="Gly residues" evidence="4">
    <location>
        <begin position="646"/>
        <end position="671"/>
    </location>
</feature>
<name>A0A1M5YT55_9FIRM</name>
<feature type="compositionally biased region" description="Low complexity" evidence="4">
    <location>
        <begin position="9"/>
        <end position="20"/>
    </location>
</feature>
<proteinExistence type="predicted"/>
<accession>A0A1M5YT55</accession>
<dbReference type="EMBL" id="FQXV01000010">
    <property type="protein sequence ID" value="SHI15211.1"/>
    <property type="molecule type" value="Genomic_DNA"/>
</dbReference>
<dbReference type="OrthoDB" id="1732982at2"/>
<feature type="region of interest" description="Disordered" evidence="4">
    <location>
        <begin position="625"/>
        <end position="671"/>
    </location>
</feature>
<evidence type="ECO:0000256" key="2">
    <source>
        <dbReference type="ARBA" id="ARBA00023054"/>
    </source>
</evidence>
<dbReference type="Pfam" id="PF25917">
    <property type="entry name" value="BSH_RND"/>
    <property type="match status" value="2"/>
</dbReference>
<feature type="region of interest" description="Disordered" evidence="4">
    <location>
        <begin position="1"/>
        <end position="45"/>
    </location>
</feature>
<dbReference type="InterPro" id="IPR050465">
    <property type="entry name" value="UPF0194_transport"/>
</dbReference>
<reference evidence="7 8" key="1">
    <citation type="submission" date="2016-11" db="EMBL/GenBank/DDBJ databases">
        <authorList>
            <person name="Jaros S."/>
            <person name="Januszkiewicz K."/>
            <person name="Wedrychowicz H."/>
        </authorList>
    </citation>
    <scope>NUCLEOTIDE SEQUENCE [LARGE SCALE GENOMIC DNA]</scope>
    <source>
        <strain evidence="7 8">DSM 10068</strain>
    </source>
</reference>
<keyword evidence="5" id="KW-1133">Transmembrane helix</keyword>
<dbReference type="SUPFAM" id="SSF111369">
    <property type="entry name" value="HlyD-like secretion proteins"/>
    <property type="match status" value="2"/>
</dbReference>
<dbReference type="STRING" id="1123282.SAMN02745823_02838"/>
<dbReference type="GO" id="GO:0030313">
    <property type="term" value="C:cell envelope"/>
    <property type="evidence" value="ECO:0007669"/>
    <property type="project" value="UniProtKB-SubCell"/>
</dbReference>
<dbReference type="Gene3D" id="2.40.50.100">
    <property type="match status" value="2"/>
</dbReference>
<keyword evidence="5" id="KW-0472">Membrane</keyword>
<evidence type="ECO:0000313" key="7">
    <source>
        <dbReference type="EMBL" id="SHI15211.1"/>
    </source>
</evidence>
<keyword evidence="5" id="KW-0812">Transmembrane</keyword>
<dbReference type="PANTHER" id="PTHR32347:SF23">
    <property type="entry name" value="BLL5650 PROTEIN"/>
    <property type="match status" value="1"/>
</dbReference>
<evidence type="ECO:0000256" key="5">
    <source>
        <dbReference type="SAM" id="Phobius"/>
    </source>
</evidence>
<feature type="domain" description="Multidrug resistance protein MdtA-like barrel-sandwich hybrid" evidence="6">
    <location>
        <begin position="114"/>
        <end position="204"/>
    </location>
</feature>
<evidence type="ECO:0000256" key="1">
    <source>
        <dbReference type="ARBA" id="ARBA00004196"/>
    </source>
</evidence>
<feature type="region of interest" description="Disordered" evidence="4">
    <location>
        <begin position="466"/>
        <end position="500"/>
    </location>
</feature>
<dbReference type="RefSeq" id="WP_073080237.1">
    <property type="nucleotide sequence ID" value="NZ_FQXV01000010.1"/>
</dbReference>
<evidence type="ECO:0000313" key="8">
    <source>
        <dbReference type="Proteomes" id="UP000183995"/>
    </source>
</evidence>
<gene>
    <name evidence="7" type="ORF">SAMN02745823_02838</name>
</gene>
<feature type="compositionally biased region" description="Polar residues" evidence="4">
    <location>
        <begin position="625"/>
        <end position="640"/>
    </location>
</feature>
<feature type="coiled-coil region" evidence="3">
    <location>
        <begin position="336"/>
        <end position="363"/>
    </location>
</feature>
<dbReference type="PANTHER" id="PTHR32347">
    <property type="entry name" value="EFFLUX SYSTEM COMPONENT YKNX-RELATED"/>
    <property type="match status" value="1"/>
</dbReference>
<feature type="region of interest" description="Disordered" evidence="4">
    <location>
        <begin position="426"/>
        <end position="453"/>
    </location>
</feature>
<keyword evidence="2 3" id="KW-0175">Coiled coil</keyword>
<protein>
    <submittedName>
        <fullName evidence="7">Multidrug efflux pump subunit AcrA (Membrane-fusion protein)</fullName>
    </submittedName>
</protein>
<evidence type="ECO:0000256" key="3">
    <source>
        <dbReference type="SAM" id="Coils"/>
    </source>
</evidence>